<reference evidence="1" key="5">
    <citation type="journal article" date="2021" name="G3 (Bethesda)">
        <title>Aegilops tauschii genome assembly Aet v5.0 features greater sequence contiguity and improved annotation.</title>
        <authorList>
            <person name="Wang L."/>
            <person name="Zhu T."/>
            <person name="Rodriguez J.C."/>
            <person name="Deal K.R."/>
            <person name="Dubcovsky J."/>
            <person name="McGuire P.E."/>
            <person name="Lux T."/>
            <person name="Spannagl M."/>
            <person name="Mayer K.F.X."/>
            <person name="Baldrich P."/>
            <person name="Meyers B.C."/>
            <person name="Huo N."/>
            <person name="Gu Y.Q."/>
            <person name="Zhou H."/>
            <person name="Devos K.M."/>
            <person name="Bennetzen J.L."/>
            <person name="Unver T."/>
            <person name="Budak H."/>
            <person name="Gulick P.J."/>
            <person name="Galiba G."/>
            <person name="Kalapos B."/>
            <person name="Nelson D.R."/>
            <person name="Li P."/>
            <person name="You F.M."/>
            <person name="Luo M.C."/>
            <person name="Dvorak J."/>
        </authorList>
    </citation>
    <scope>NUCLEOTIDE SEQUENCE [LARGE SCALE GENOMIC DNA]</scope>
    <source>
        <strain evidence="1">cv. AL8/78</strain>
    </source>
</reference>
<dbReference type="EnsemblPlants" id="AET6Gv20933300.2">
    <property type="protein sequence ID" value="AET6Gv20933300.2"/>
    <property type="gene ID" value="AET6Gv20933300"/>
</dbReference>
<dbReference type="Proteomes" id="UP000015105">
    <property type="component" value="Chromosome 6D"/>
</dbReference>
<reference evidence="1" key="4">
    <citation type="submission" date="2019-03" db="UniProtKB">
        <authorList>
            <consortium name="EnsemblPlants"/>
        </authorList>
    </citation>
    <scope>IDENTIFICATION</scope>
</reference>
<evidence type="ECO:0000313" key="2">
    <source>
        <dbReference type="Proteomes" id="UP000015105"/>
    </source>
</evidence>
<sequence>VESQFATIANYDWHCGTLPHIYDIGVYARTDPSWAANHLQQLRCMFSYVKQCVTTEAPAISATAGGG</sequence>
<dbReference type="AlphaFoldDB" id="A0A453Q0S4"/>
<dbReference type="Gramene" id="AET6Gv20933300.2">
    <property type="protein sequence ID" value="AET6Gv20933300.2"/>
    <property type="gene ID" value="AET6Gv20933300"/>
</dbReference>
<evidence type="ECO:0000313" key="1">
    <source>
        <dbReference type="EnsemblPlants" id="AET6Gv20933300.2"/>
    </source>
</evidence>
<keyword evidence="2" id="KW-1185">Reference proteome</keyword>
<name>A0A453Q0S4_AEGTS</name>
<reference evidence="2" key="1">
    <citation type="journal article" date="2014" name="Science">
        <title>Ancient hybridizations among the ancestral genomes of bread wheat.</title>
        <authorList>
            <consortium name="International Wheat Genome Sequencing Consortium,"/>
            <person name="Marcussen T."/>
            <person name="Sandve S.R."/>
            <person name="Heier L."/>
            <person name="Spannagl M."/>
            <person name="Pfeifer M."/>
            <person name="Jakobsen K.S."/>
            <person name="Wulff B.B."/>
            <person name="Steuernagel B."/>
            <person name="Mayer K.F."/>
            <person name="Olsen O.A."/>
        </authorList>
    </citation>
    <scope>NUCLEOTIDE SEQUENCE [LARGE SCALE GENOMIC DNA]</scope>
    <source>
        <strain evidence="2">cv. AL8/78</strain>
    </source>
</reference>
<organism evidence="1 2">
    <name type="scientific">Aegilops tauschii subsp. strangulata</name>
    <name type="common">Goatgrass</name>
    <dbReference type="NCBI Taxonomy" id="200361"/>
    <lineage>
        <taxon>Eukaryota</taxon>
        <taxon>Viridiplantae</taxon>
        <taxon>Streptophyta</taxon>
        <taxon>Embryophyta</taxon>
        <taxon>Tracheophyta</taxon>
        <taxon>Spermatophyta</taxon>
        <taxon>Magnoliopsida</taxon>
        <taxon>Liliopsida</taxon>
        <taxon>Poales</taxon>
        <taxon>Poaceae</taxon>
        <taxon>BOP clade</taxon>
        <taxon>Pooideae</taxon>
        <taxon>Triticodae</taxon>
        <taxon>Triticeae</taxon>
        <taxon>Triticinae</taxon>
        <taxon>Aegilops</taxon>
    </lineage>
</organism>
<protein>
    <submittedName>
        <fullName evidence="1">Uncharacterized protein</fullName>
    </submittedName>
</protein>
<reference evidence="1" key="3">
    <citation type="journal article" date="2017" name="Nature">
        <title>Genome sequence of the progenitor of the wheat D genome Aegilops tauschii.</title>
        <authorList>
            <person name="Luo M.C."/>
            <person name="Gu Y.Q."/>
            <person name="Puiu D."/>
            <person name="Wang H."/>
            <person name="Twardziok S.O."/>
            <person name="Deal K.R."/>
            <person name="Huo N."/>
            <person name="Zhu T."/>
            <person name="Wang L."/>
            <person name="Wang Y."/>
            <person name="McGuire P.E."/>
            <person name="Liu S."/>
            <person name="Long H."/>
            <person name="Ramasamy R.K."/>
            <person name="Rodriguez J.C."/>
            <person name="Van S.L."/>
            <person name="Yuan L."/>
            <person name="Wang Z."/>
            <person name="Xia Z."/>
            <person name="Xiao L."/>
            <person name="Anderson O.D."/>
            <person name="Ouyang S."/>
            <person name="Liang Y."/>
            <person name="Zimin A.V."/>
            <person name="Pertea G."/>
            <person name="Qi P."/>
            <person name="Bennetzen J.L."/>
            <person name="Dai X."/>
            <person name="Dawson M.W."/>
            <person name="Muller H.G."/>
            <person name="Kugler K."/>
            <person name="Rivarola-Duarte L."/>
            <person name="Spannagl M."/>
            <person name="Mayer K.F.X."/>
            <person name="Lu F.H."/>
            <person name="Bevan M.W."/>
            <person name="Leroy P."/>
            <person name="Li P."/>
            <person name="You F.M."/>
            <person name="Sun Q."/>
            <person name="Liu Z."/>
            <person name="Lyons E."/>
            <person name="Wicker T."/>
            <person name="Salzberg S.L."/>
            <person name="Devos K.M."/>
            <person name="Dvorak J."/>
        </authorList>
    </citation>
    <scope>NUCLEOTIDE SEQUENCE [LARGE SCALE GENOMIC DNA]</scope>
    <source>
        <strain evidence="1">cv. AL8/78</strain>
    </source>
</reference>
<reference evidence="2" key="2">
    <citation type="journal article" date="2017" name="Nat. Plants">
        <title>The Aegilops tauschii genome reveals multiple impacts of transposons.</title>
        <authorList>
            <person name="Zhao G."/>
            <person name="Zou C."/>
            <person name="Li K."/>
            <person name="Wang K."/>
            <person name="Li T."/>
            <person name="Gao L."/>
            <person name="Zhang X."/>
            <person name="Wang H."/>
            <person name="Yang Z."/>
            <person name="Liu X."/>
            <person name="Jiang W."/>
            <person name="Mao L."/>
            <person name="Kong X."/>
            <person name="Jiao Y."/>
            <person name="Jia J."/>
        </authorList>
    </citation>
    <scope>NUCLEOTIDE SEQUENCE [LARGE SCALE GENOMIC DNA]</scope>
    <source>
        <strain evidence="2">cv. AL8/78</strain>
    </source>
</reference>
<accession>A0A453Q0S4</accession>
<proteinExistence type="predicted"/>